<feature type="compositionally biased region" description="Basic and acidic residues" evidence="2">
    <location>
        <begin position="1887"/>
        <end position="1897"/>
    </location>
</feature>
<evidence type="ECO:0000259" key="3">
    <source>
        <dbReference type="Pfam" id="PF25023"/>
    </source>
</evidence>
<dbReference type="Gene3D" id="2.180.10.10">
    <property type="entry name" value="RHS repeat-associated core"/>
    <property type="match status" value="2"/>
</dbReference>
<keyword evidence="5" id="KW-1185">Reference proteome</keyword>
<dbReference type="Pfam" id="PF05593">
    <property type="entry name" value="RHS_repeat"/>
    <property type="match status" value="2"/>
</dbReference>
<evidence type="ECO:0000313" key="4">
    <source>
        <dbReference type="EMBL" id="GAA2394944.1"/>
    </source>
</evidence>
<dbReference type="InterPro" id="IPR050708">
    <property type="entry name" value="T6SS_VgrG/RHS"/>
</dbReference>
<feature type="domain" description="Teneurin-like YD-shell" evidence="3">
    <location>
        <begin position="1632"/>
        <end position="1836"/>
    </location>
</feature>
<reference evidence="4 5" key="1">
    <citation type="journal article" date="2019" name="Int. J. Syst. Evol. Microbiol.">
        <title>The Global Catalogue of Microorganisms (GCM) 10K type strain sequencing project: providing services to taxonomists for standard genome sequencing and annotation.</title>
        <authorList>
            <consortium name="The Broad Institute Genomics Platform"/>
            <consortium name="The Broad Institute Genome Sequencing Center for Infectious Disease"/>
            <person name="Wu L."/>
            <person name="Ma J."/>
        </authorList>
    </citation>
    <scope>NUCLEOTIDE SEQUENCE [LARGE SCALE GENOMIC DNA]</scope>
    <source>
        <strain evidence="4 5">JCM 3272</strain>
    </source>
</reference>
<dbReference type="EMBL" id="BAAARV010000141">
    <property type="protein sequence ID" value="GAA2394944.1"/>
    <property type="molecule type" value="Genomic_DNA"/>
</dbReference>
<dbReference type="InterPro" id="IPR006530">
    <property type="entry name" value="YD"/>
</dbReference>
<dbReference type="Proteomes" id="UP001501444">
    <property type="component" value="Unassembled WGS sequence"/>
</dbReference>
<dbReference type="InterPro" id="IPR056823">
    <property type="entry name" value="TEN-like_YD-shell"/>
</dbReference>
<sequence>MLLAALIGVPLVVLADSRPAPSRPPAQQQWSSVHGTAAQPVTVHHADPGPQWQAAPVRWPAAGTATVDLSRAAEAQDPKHASTAVRAGTMPVTVAAEPGSPSRVQIALADRDTARDAGINGLLLQAKVPDAQAGQGPVRVAVDPSGIAGLYGGDWAQRLRLVALPACAATSPKNLSCQAQTPLATSRDKASGALSATISVKEGSATVFALAAAPAGTTGDYTATALKPSGNWTAGGSNGDFGYTYPIDVPPVAGDLTPGVALSYSSQSVDGEQVATNNQSSGFGDGWSYAPGSVERSYRSCTDDPAGTAPKVPDMCWSGPIVRVAFGAGSGELVYDASLPTKWKMANDNGAKVELLTGADNGAHGGEYWKITTQDGVQYFFGLNKLPGYASGNPATNSTYTERVYSAHSGEPCFSSAGFASSGCDMGWKWNLDYVVDPRHNALAYYYQQEINYYGANKGTTGVKYVRGGYLDHVDYGLRDPNPYANQAPARVRFAQTERCTESATACAPGNIGSAPTKWPDTPYDLNCNAGATCNNHAPTFWTRLRTNTITTQIYNGVGYTDVDSYALTQSFPDPGDGTTPAMWLSSIQHTGGTGATAITLPPVSFDLTKLPNRADGIDAAPAMNHPRISAITTETGETIGVGYRTECTAPVNQDVTTNTSLCYPVYWTRDGYKDPQLDWFHKYVVTQVTDQDPTGKSTPSVTSYEYLGGAAWHYDDGELVKDKNRTYGQWRGFGRVLTRKGGGTDPVTLGEEIYYRGMDGDKLPNNGRRTATVSLSAAVPVPGAAASVPDTNELAGSIRQSLTYTADGGTVDHSTVTDYWVSPALATRTRPASVGDLTATMSRAVSVKNTVAITSSATPTWRTTRTDTTYDTSTGLETVEYDYGDVTDPSQASCQVTTYAPANTAAYMVSLVAQKEEFALPCGGSGVNGLTAPASVSRPADVVSSVRNFYDTDDFTTTWPAPAPTTGNVSVAQVGTETDGVFAYVTTKKSLYDGYGRITKSYDARGYSSTTAYTMTNGHTSQTSVVDAAGHTAKTTLEPTHGDEIAQTDANQQTTTKTYDALGRLTGVWLPGRALNQGANIKFAYTVSQTVPSTASTSTINDDGSYRTEVELFDALARSRQKQSPSPSGGRLVTDTFYDSHGWTVKSNNSYYDASSAPSTTMLDMVGHDNQIPNQDVFVYDGMGRRTLAVSQSKGVQKWQTQTIYGGDRTTTIPPQGGTPSTSIVDALGRQVQLLSYTSQPSVSGSVVSGGSPVHISYHYDRRGNADTTTDERGSVWKSTFDLQGRVITKADPDTGTSTLKYDATGNLTSSTDQLNHTLSFTYDALGRRTGEYDGTGTGSPRSTWTYDSTTISNGIGQLASATRYDGGWAYVTTISGYDAWGKQLGQTVTIPAAPGNGGLAGTYTFSNEYSQTAGLLLKTNYPLAGGLPKETVNTTYTALDSVSGVGSSLGDYIDSTIYTPYGQVSQTKLGFGTTNTAWTTNVYDEHSGRLVNTYVDRSGTGTSRINDVTYTYNAAGKILKAVDARNSATTSETQCFRYDLLGRLTTAWTANDSCASDLSTGGSNATVGGISPYWTSWTYNSVGDRTAEVQHALAGQSADTKTTYVYPTGTSQPHTLQSATTTGPAGTSTRSFQYDALGNSTTRNTPQLGNQTFSWDPEGKLSAVRTGSTVNASYVYDANGNVLLQRDVSTKTATLFLPGEELTLNTDTTVVSGKRYYTGPDGTQAVRTGTTAAQYSYLVSDKVGTATMSLDHNGQNPVWRLFTPFGAARGTAPAQWPDAHGFLGKQTDASTGLTILGARHYDPVDGRFISADPVLDTADPNQLGGYTYAGDDPINRADPSGTDAYDEQTPCAHYDCGPGNYDRSDEATPNATNKPENGWQAPPKKPKEPKNTTEKPKKKTKCGTFDMICRTKQAYDASLAFAQRHSEAVGLIAGIVVGVGCTALTGGGGAVLCGALGGLVESAVSGGLEMSKGEGYGWGDFARDLVVGTALGALAGAAGPVAKGMVKGIATANIKDAIAGPLAKGAAKGGRAAVSELWQGTKDAIKLKEAGSVGQFVRGSVNGLKADYTKALMAGTDGSAAKAAWSVTKSVARNVGQGLGSKDLHYAMVTGAFIPAGISEINEGLDNGWAFPQRMLFPVMGGVFE</sequence>
<organism evidence="4 5">
    <name type="scientific">Dactylosporangium salmoneum</name>
    <dbReference type="NCBI Taxonomy" id="53361"/>
    <lineage>
        <taxon>Bacteria</taxon>
        <taxon>Bacillati</taxon>
        <taxon>Actinomycetota</taxon>
        <taxon>Actinomycetes</taxon>
        <taxon>Micromonosporales</taxon>
        <taxon>Micromonosporaceae</taxon>
        <taxon>Dactylosporangium</taxon>
    </lineage>
</organism>
<dbReference type="PANTHER" id="PTHR32305">
    <property type="match status" value="1"/>
</dbReference>
<comment type="caution">
    <text evidence="4">The sequence shown here is derived from an EMBL/GenBank/DDBJ whole genome shotgun (WGS) entry which is preliminary data.</text>
</comment>
<gene>
    <name evidence="4" type="ORF">GCM10010170_109310</name>
</gene>
<proteinExistence type="predicted"/>
<dbReference type="RefSeq" id="WP_344620719.1">
    <property type="nucleotide sequence ID" value="NZ_BAAARV010000141.1"/>
</dbReference>
<evidence type="ECO:0000256" key="1">
    <source>
        <dbReference type="ARBA" id="ARBA00022737"/>
    </source>
</evidence>
<keyword evidence="1" id="KW-0677">Repeat</keyword>
<name>A0ABN3I514_9ACTN</name>
<evidence type="ECO:0000256" key="2">
    <source>
        <dbReference type="SAM" id="MobiDB-lite"/>
    </source>
</evidence>
<dbReference type="InterPro" id="IPR022385">
    <property type="entry name" value="Rhs_assc_core"/>
</dbReference>
<dbReference type="InterPro" id="IPR031325">
    <property type="entry name" value="RHS_repeat"/>
</dbReference>
<feature type="region of interest" description="Disordered" evidence="2">
    <location>
        <begin position="1824"/>
        <end position="1901"/>
    </location>
</feature>
<dbReference type="NCBIfam" id="TIGR01643">
    <property type="entry name" value="YD_repeat_2x"/>
    <property type="match status" value="1"/>
</dbReference>
<evidence type="ECO:0000313" key="5">
    <source>
        <dbReference type="Proteomes" id="UP001501444"/>
    </source>
</evidence>
<dbReference type="NCBIfam" id="TIGR03696">
    <property type="entry name" value="Rhs_assc_core"/>
    <property type="match status" value="1"/>
</dbReference>
<dbReference type="Pfam" id="PF25023">
    <property type="entry name" value="TEN_YD-shell"/>
    <property type="match status" value="1"/>
</dbReference>
<protein>
    <submittedName>
        <fullName evidence="4">RHS repeat-associated core domain-containing protein</fullName>
    </submittedName>
</protein>
<dbReference type="PANTHER" id="PTHR32305:SF17">
    <property type="entry name" value="TRNA NUCLEASE WAPA"/>
    <property type="match status" value="1"/>
</dbReference>
<accession>A0ABN3I514</accession>